<evidence type="ECO:0000313" key="2">
    <source>
        <dbReference type="Proteomes" id="UP000179935"/>
    </source>
</evidence>
<keyword evidence="2" id="KW-1185">Reference proteome</keyword>
<dbReference type="RefSeq" id="WP_071365539.1">
    <property type="nucleotide sequence ID" value="NZ_MLYP01000021.1"/>
</dbReference>
<proteinExistence type="predicted"/>
<reference evidence="1 2" key="1">
    <citation type="submission" date="2016-10" db="EMBL/GenBank/DDBJ databases">
        <title>Genome sequence of Streptomyces sp. MUSC 93.</title>
        <authorList>
            <person name="Lee L.-H."/>
            <person name="Ser H.-L."/>
            <person name="Law J.W.-F."/>
        </authorList>
    </citation>
    <scope>NUCLEOTIDE SEQUENCE [LARGE SCALE GENOMIC DNA]</scope>
    <source>
        <strain evidence="1 2">MUSC 93</strain>
    </source>
</reference>
<sequence>MSDTARLAAHSDIATALALVSDRDLAALVASGTPLGVGIGGRSALIEVEDRKVFVKRVPLTDVERLPEHVRSTANLFEVPPVFHYGLGSPGIGAWRELAVHIMTTNWVLSGQFSGYPLMHHWRVLPDTPQPLHEELADVERVVAYWGGASQVRDRIEALRTATANVTLFLEYLPHTVHEWLGAQLASGDADTACALVEQQLRESADFLRAHGLVHFDAHFENVLTDGRRLYLADYGLSLTSRFRLTPEERDFLDRHDGYDHAYTAAQLVNWLVTALYRYGRQERDAFVRACAEGARPEGIPPTAAGIITRYAPLTAVRADFVRRLLDESRWTPYPYEKLQDAYSSCTVSA</sequence>
<evidence type="ECO:0008006" key="3">
    <source>
        <dbReference type="Google" id="ProtNLM"/>
    </source>
</evidence>
<dbReference type="STRING" id="1428652.BIV24_08025"/>
<accession>A0A1S2PRL3</accession>
<dbReference type="Proteomes" id="UP000179935">
    <property type="component" value="Unassembled WGS sequence"/>
</dbReference>
<gene>
    <name evidence="1" type="ORF">BIV24_08025</name>
</gene>
<organism evidence="1 2">
    <name type="scientific">Streptomyces colonosanans</name>
    <dbReference type="NCBI Taxonomy" id="1428652"/>
    <lineage>
        <taxon>Bacteria</taxon>
        <taxon>Bacillati</taxon>
        <taxon>Actinomycetota</taxon>
        <taxon>Actinomycetes</taxon>
        <taxon>Kitasatosporales</taxon>
        <taxon>Streptomycetaceae</taxon>
        <taxon>Streptomyces</taxon>
    </lineage>
</organism>
<dbReference type="EMBL" id="MLYP01000021">
    <property type="protein sequence ID" value="OIJ96035.1"/>
    <property type="molecule type" value="Genomic_DNA"/>
</dbReference>
<dbReference type="OrthoDB" id="4516319at2"/>
<protein>
    <recommendedName>
        <fullName evidence="3">Protein kinase domain-containing protein</fullName>
    </recommendedName>
</protein>
<name>A0A1S2PRL3_9ACTN</name>
<dbReference type="SUPFAM" id="SSF56112">
    <property type="entry name" value="Protein kinase-like (PK-like)"/>
    <property type="match status" value="1"/>
</dbReference>
<evidence type="ECO:0000313" key="1">
    <source>
        <dbReference type="EMBL" id="OIJ96035.1"/>
    </source>
</evidence>
<dbReference type="InterPro" id="IPR011009">
    <property type="entry name" value="Kinase-like_dom_sf"/>
</dbReference>
<comment type="caution">
    <text evidence="1">The sequence shown here is derived from an EMBL/GenBank/DDBJ whole genome shotgun (WGS) entry which is preliminary data.</text>
</comment>
<dbReference type="AlphaFoldDB" id="A0A1S2PRL3"/>